<gene>
    <name evidence="4" type="ORF">EV664_102345</name>
</gene>
<keyword evidence="1 3" id="KW-0732">Signal</keyword>
<feature type="chain" id="PRO_5020725141" evidence="3">
    <location>
        <begin position="25"/>
        <end position="300"/>
    </location>
</feature>
<reference evidence="4 5" key="1">
    <citation type="submission" date="2019-03" db="EMBL/GenBank/DDBJ databases">
        <title>Genomic Encyclopedia of Type Strains, Phase IV (KMG-IV): sequencing the most valuable type-strain genomes for metagenomic binning, comparative biology and taxonomic classification.</title>
        <authorList>
            <person name="Goeker M."/>
        </authorList>
    </citation>
    <scope>NUCLEOTIDE SEQUENCE [LARGE SCALE GENOMIC DNA]</scope>
    <source>
        <strain evidence="4 5">DSM 25059</strain>
    </source>
</reference>
<evidence type="ECO:0000256" key="1">
    <source>
        <dbReference type="ARBA" id="ARBA00022729"/>
    </source>
</evidence>
<dbReference type="RefSeq" id="WP_133494541.1">
    <property type="nucleotide sequence ID" value="NZ_BMLU01000002.1"/>
</dbReference>
<evidence type="ECO:0000256" key="3">
    <source>
        <dbReference type="SAM" id="SignalP"/>
    </source>
</evidence>
<evidence type="ECO:0000313" key="4">
    <source>
        <dbReference type="EMBL" id="TDN85637.1"/>
    </source>
</evidence>
<dbReference type="GO" id="GO:0005576">
    <property type="term" value="C:extracellular region"/>
    <property type="evidence" value="ECO:0007669"/>
    <property type="project" value="InterPro"/>
</dbReference>
<organism evidence="4 5">
    <name type="scientific">Stakelama pacifica</name>
    <dbReference type="NCBI Taxonomy" id="517720"/>
    <lineage>
        <taxon>Bacteria</taxon>
        <taxon>Pseudomonadati</taxon>
        <taxon>Pseudomonadota</taxon>
        <taxon>Alphaproteobacteria</taxon>
        <taxon>Sphingomonadales</taxon>
        <taxon>Sphingomonadaceae</taxon>
        <taxon>Stakelama</taxon>
    </lineage>
</organism>
<name>A0A4R6FV84_9SPHN</name>
<sequence>MRNWLLACLSMIVALVGGTSLAHADALCGVGKPGETAPLSLADGRAVQLYLPHDAKGRLPLVFVLHGSGSSAKGVLADSKLAAEADASGFALVAPDAAIPLGDGYAWNIPGVPTVSGKVPGPEVPDDVAYILTTIDTLVQAGCVDPARVYVTGISGGGRMTSWLGCVAADRFAAIAPVVGLRAGNPLESDPTRPDPATCRPDAPLSVLAFAGDKDTVNPVEGGGAGYWQYSMDAALARWAALDGCTEGPRRFDFTGKLLVTGYGECQDGTSVTAWVYHGRGHEWVADNHAMWRFFERHHR</sequence>
<dbReference type="AlphaFoldDB" id="A0A4R6FV84"/>
<dbReference type="SUPFAM" id="SSF53474">
    <property type="entry name" value="alpha/beta-Hydrolases"/>
    <property type="match status" value="1"/>
</dbReference>
<comment type="caution">
    <text evidence="4">The sequence shown here is derived from an EMBL/GenBank/DDBJ whole genome shotgun (WGS) entry which is preliminary data.</text>
</comment>
<dbReference type="InterPro" id="IPR050955">
    <property type="entry name" value="Plant_Biomass_Hydrol_Est"/>
</dbReference>
<accession>A0A4R6FV84</accession>
<proteinExistence type="predicted"/>
<feature type="signal peptide" evidence="3">
    <location>
        <begin position="1"/>
        <end position="24"/>
    </location>
</feature>
<dbReference type="PANTHER" id="PTHR43037">
    <property type="entry name" value="UNNAMED PRODUCT-RELATED"/>
    <property type="match status" value="1"/>
</dbReference>
<protein>
    <submittedName>
        <fullName evidence="4">Polyhydroxybutyrate depolymerase</fullName>
    </submittedName>
</protein>
<dbReference type="InterPro" id="IPR029058">
    <property type="entry name" value="AB_hydrolase_fold"/>
</dbReference>
<dbReference type="Pfam" id="PF10503">
    <property type="entry name" value="Esterase_PHB"/>
    <property type="match status" value="1"/>
</dbReference>
<dbReference type="Proteomes" id="UP000295493">
    <property type="component" value="Unassembled WGS sequence"/>
</dbReference>
<dbReference type="GO" id="GO:0016787">
    <property type="term" value="F:hydrolase activity"/>
    <property type="evidence" value="ECO:0007669"/>
    <property type="project" value="UniProtKB-KW"/>
</dbReference>
<dbReference type="Gene3D" id="3.40.50.1820">
    <property type="entry name" value="alpha/beta hydrolase"/>
    <property type="match status" value="1"/>
</dbReference>
<dbReference type="PANTHER" id="PTHR43037:SF5">
    <property type="entry name" value="FERULOYL ESTERASE"/>
    <property type="match status" value="1"/>
</dbReference>
<dbReference type="EMBL" id="SNWD01000002">
    <property type="protein sequence ID" value="TDN85637.1"/>
    <property type="molecule type" value="Genomic_DNA"/>
</dbReference>
<keyword evidence="2" id="KW-0378">Hydrolase</keyword>
<dbReference type="InterPro" id="IPR010126">
    <property type="entry name" value="Esterase_phb"/>
</dbReference>
<evidence type="ECO:0000256" key="2">
    <source>
        <dbReference type="ARBA" id="ARBA00022801"/>
    </source>
</evidence>
<keyword evidence="5" id="KW-1185">Reference proteome</keyword>
<evidence type="ECO:0000313" key="5">
    <source>
        <dbReference type="Proteomes" id="UP000295493"/>
    </source>
</evidence>
<dbReference type="OrthoDB" id="9764953at2"/>